<dbReference type="PANTHER" id="PTHR43725">
    <property type="entry name" value="UDP-GLUCOSE 4-EPIMERASE"/>
    <property type="match status" value="1"/>
</dbReference>
<name>A0A6J7NKF0_9ZZZZ</name>
<evidence type="ECO:0000256" key="5">
    <source>
        <dbReference type="ARBA" id="ARBA00023277"/>
    </source>
</evidence>
<feature type="domain" description="NAD-dependent epimerase/dehydratase" evidence="6">
    <location>
        <begin position="2"/>
        <end position="222"/>
    </location>
</feature>
<dbReference type="GO" id="GO:0003978">
    <property type="term" value="F:UDP-glucose 4-epimerase activity"/>
    <property type="evidence" value="ECO:0007669"/>
    <property type="project" value="InterPro"/>
</dbReference>
<evidence type="ECO:0000256" key="2">
    <source>
        <dbReference type="ARBA" id="ARBA00007637"/>
    </source>
</evidence>
<comment type="similarity">
    <text evidence="2">Belongs to the NAD(P)-dependent epimerase/dehydratase family.</text>
</comment>
<comment type="cofactor">
    <cofactor evidence="1">
        <name>NAD(+)</name>
        <dbReference type="ChEBI" id="CHEBI:57540"/>
    </cofactor>
</comment>
<dbReference type="Pfam" id="PF01370">
    <property type="entry name" value="Epimerase"/>
    <property type="match status" value="1"/>
</dbReference>
<organism evidence="7">
    <name type="scientific">freshwater metagenome</name>
    <dbReference type="NCBI Taxonomy" id="449393"/>
    <lineage>
        <taxon>unclassified sequences</taxon>
        <taxon>metagenomes</taxon>
        <taxon>ecological metagenomes</taxon>
    </lineage>
</organism>
<dbReference type="InterPro" id="IPR036291">
    <property type="entry name" value="NAD(P)-bd_dom_sf"/>
</dbReference>
<dbReference type="SUPFAM" id="SSF51735">
    <property type="entry name" value="NAD(P)-binding Rossmann-fold domains"/>
    <property type="match status" value="1"/>
</dbReference>
<keyword evidence="4" id="KW-0413">Isomerase</keyword>
<evidence type="ECO:0000313" key="7">
    <source>
        <dbReference type="EMBL" id="CAB4993068.1"/>
    </source>
</evidence>
<dbReference type="InterPro" id="IPR005886">
    <property type="entry name" value="UDP_G4E"/>
</dbReference>
<dbReference type="PANTHER" id="PTHR43725:SF53">
    <property type="entry name" value="UDP-ARABINOSE 4-EPIMERASE 1"/>
    <property type="match status" value="1"/>
</dbReference>
<dbReference type="EMBL" id="CAFBOZ010000013">
    <property type="protein sequence ID" value="CAB4993068.1"/>
    <property type="molecule type" value="Genomic_DNA"/>
</dbReference>
<evidence type="ECO:0000256" key="3">
    <source>
        <dbReference type="ARBA" id="ARBA00023027"/>
    </source>
</evidence>
<evidence type="ECO:0000259" key="6">
    <source>
        <dbReference type="Pfam" id="PF01370"/>
    </source>
</evidence>
<dbReference type="AlphaFoldDB" id="A0A6J7NKF0"/>
<evidence type="ECO:0000256" key="4">
    <source>
        <dbReference type="ARBA" id="ARBA00023235"/>
    </source>
</evidence>
<gene>
    <name evidence="7" type="ORF">UFOPK3992_00171</name>
</gene>
<keyword evidence="5" id="KW-0119">Carbohydrate metabolism</keyword>
<dbReference type="GO" id="GO:0033499">
    <property type="term" value="P:galactose catabolic process via UDP-galactose, Leloir pathway"/>
    <property type="evidence" value="ECO:0007669"/>
    <property type="project" value="TreeGrafter"/>
</dbReference>
<dbReference type="Gene3D" id="3.90.25.10">
    <property type="entry name" value="UDP-galactose 4-epimerase, domain 1"/>
    <property type="match status" value="1"/>
</dbReference>
<proteinExistence type="inferred from homology"/>
<dbReference type="InterPro" id="IPR001509">
    <property type="entry name" value="Epimerase_deHydtase"/>
</dbReference>
<sequence>MVVLDDLSTGRESVVPAGVTLERADVSDREAVEGALRAHAIDGVVHLAAKKAVGESVERPLHYYRQNVDGLLALLEAMDACDVRQLVYSSSASVYGTPLENPVDEAAALRPESPYGQTKVIGEWLMADAAVAHGLSFTSLRYFNVVGAGSVDIGDFGAFNLVPLALRAITSGQAPRIFGDDYPTPDGTCIRDYVHVVDLAEAHAVAVAHCAGTQAASVFNVGRGVGSSVRDVLSVVAEVTGSAVEPVVVARRKGDPAEVVARVDHIENVLGFTAGRDLVEMVESAWAAWPER</sequence>
<accession>A0A6J7NKF0</accession>
<reference evidence="7" key="1">
    <citation type="submission" date="2020-05" db="EMBL/GenBank/DDBJ databases">
        <authorList>
            <person name="Chiriac C."/>
            <person name="Salcher M."/>
            <person name="Ghai R."/>
            <person name="Kavagutti S V."/>
        </authorList>
    </citation>
    <scope>NUCLEOTIDE SEQUENCE</scope>
</reference>
<protein>
    <submittedName>
        <fullName evidence="7">Unannotated protein</fullName>
    </submittedName>
</protein>
<evidence type="ECO:0000256" key="1">
    <source>
        <dbReference type="ARBA" id="ARBA00001911"/>
    </source>
</evidence>
<keyword evidence="3" id="KW-0520">NAD</keyword>
<dbReference type="Gene3D" id="3.40.50.720">
    <property type="entry name" value="NAD(P)-binding Rossmann-like Domain"/>
    <property type="match status" value="1"/>
</dbReference>
<dbReference type="NCBIfam" id="TIGR01179">
    <property type="entry name" value="galE"/>
    <property type="match status" value="1"/>
</dbReference>